<keyword evidence="5 6" id="KW-0472">Membrane</keyword>
<dbReference type="AlphaFoldDB" id="A0A226DS86"/>
<evidence type="ECO:0000256" key="4">
    <source>
        <dbReference type="ARBA" id="ARBA00022989"/>
    </source>
</evidence>
<dbReference type="GO" id="GO:0005886">
    <property type="term" value="C:plasma membrane"/>
    <property type="evidence" value="ECO:0007669"/>
    <property type="project" value="UniProtKB-SubCell"/>
</dbReference>
<keyword evidence="8" id="KW-1185">Reference proteome</keyword>
<feature type="transmembrane region" description="Helical" evidence="6">
    <location>
        <begin position="216"/>
        <end position="236"/>
    </location>
</feature>
<dbReference type="InterPro" id="IPR013604">
    <property type="entry name" value="7TM_chemorcpt"/>
</dbReference>
<keyword evidence="4 6" id="KW-1133">Transmembrane helix</keyword>
<feature type="transmembrane region" description="Helical" evidence="6">
    <location>
        <begin position="428"/>
        <end position="446"/>
    </location>
</feature>
<evidence type="ECO:0000256" key="6">
    <source>
        <dbReference type="SAM" id="Phobius"/>
    </source>
</evidence>
<dbReference type="Pfam" id="PF08395">
    <property type="entry name" value="7tm_7"/>
    <property type="match status" value="1"/>
</dbReference>
<evidence type="ECO:0000256" key="5">
    <source>
        <dbReference type="ARBA" id="ARBA00023136"/>
    </source>
</evidence>
<protein>
    <recommendedName>
        <fullName evidence="9">Gustatory receptor</fullName>
    </recommendedName>
</protein>
<evidence type="ECO:0000256" key="3">
    <source>
        <dbReference type="ARBA" id="ARBA00022692"/>
    </source>
</evidence>
<organism evidence="7 8">
    <name type="scientific">Folsomia candida</name>
    <name type="common">Springtail</name>
    <dbReference type="NCBI Taxonomy" id="158441"/>
    <lineage>
        <taxon>Eukaryota</taxon>
        <taxon>Metazoa</taxon>
        <taxon>Ecdysozoa</taxon>
        <taxon>Arthropoda</taxon>
        <taxon>Hexapoda</taxon>
        <taxon>Collembola</taxon>
        <taxon>Entomobryomorpha</taxon>
        <taxon>Isotomoidea</taxon>
        <taxon>Isotomidae</taxon>
        <taxon>Proisotominae</taxon>
        <taxon>Folsomia</taxon>
    </lineage>
</organism>
<feature type="transmembrane region" description="Helical" evidence="6">
    <location>
        <begin position="349"/>
        <end position="370"/>
    </location>
</feature>
<evidence type="ECO:0000313" key="7">
    <source>
        <dbReference type="EMBL" id="OXA47551.1"/>
    </source>
</evidence>
<evidence type="ECO:0000256" key="1">
    <source>
        <dbReference type="ARBA" id="ARBA00004651"/>
    </source>
</evidence>
<feature type="transmembrane region" description="Helical" evidence="6">
    <location>
        <begin position="91"/>
        <end position="112"/>
    </location>
</feature>
<dbReference type="GO" id="GO:0050909">
    <property type="term" value="P:sensory perception of taste"/>
    <property type="evidence" value="ECO:0007669"/>
    <property type="project" value="InterPro"/>
</dbReference>
<dbReference type="EMBL" id="LNIX01000013">
    <property type="protein sequence ID" value="OXA47551.1"/>
    <property type="molecule type" value="Genomic_DNA"/>
</dbReference>
<keyword evidence="3 6" id="KW-0812">Transmembrane</keyword>
<evidence type="ECO:0000256" key="2">
    <source>
        <dbReference type="ARBA" id="ARBA00022475"/>
    </source>
</evidence>
<gene>
    <name evidence="7" type="ORF">Fcan01_17673</name>
</gene>
<dbReference type="Proteomes" id="UP000198287">
    <property type="component" value="Unassembled WGS sequence"/>
</dbReference>
<reference evidence="7 8" key="1">
    <citation type="submission" date="2015-12" db="EMBL/GenBank/DDBJ databases">
        <title>The genome of Folsomia candida.</title>
        <authorList>
            <person name="Faddeeva A."/>
            <person name="Derks M.F."/>
            <person name="Anvar Y."/>
            <person name="Smit S."/>
            <person name="Van Straalen N."/>
            <person name="Roelofs D."/>
        </authorList>
    </citation>
    <scope>NUCLEOTIDE SEQUENCE [LARGE SCALE GENOMIC DNA]</scope>
    <source>
        <strain evidence="7 8">VU population</strain>
        <tissue evidence="7">Whole body</tissue>
    </source>
</reference>
<keyword evidence="2" id="KW-1003">Cell membrane</keyword>
<proteinExistence type="predicted"/>
<evidence type="ECO:0008006" key="9">
    <source>
        <dbReference type="Google" id="ProtNLM"/>
    </source>
</evidence>
<sequence length="449" mass="51603">MCYYTSFELHLKVLRILSGTGVSPLRAGVAIRSKTKAYQALQKPAKKSSTPNPSDLKSSLSIITESKQSADQHFTFPVYTVGSYRTAPPQFWIMLSLFYFSLFYAVTKLVLFVKADEQEELGDVKIPERDKIRRPIFIVGSFVWTMYTCTCCASKAIQATEDSVASFLKRQRNGLITFLLGFPFSFAFLGAGTTYYKRFPMNMFSNFATGWEQDRFWIEPACLIISWIQVGIFLLCECQTELVALAFTRSMSSCLKILSQPATDFHRRHIESKLNPSYGQHAGYIHITEKAHLIEIFHDSVTRFEHLKSLIDDFNYIFCWPLSTRKAFTMAKVCCYVYLLLKRPKDSGFPTAFVFFYAPVAIFAKFGVILNSMGEVQRETKNFVKEWSKILLLVRPRKADVIEEERMLNNCYPFGFKMGNFYTVNPQTLLTFCSVVLTYLIILLQLQLF</sequence>
<name>A0A226DS86_FOLCA</name>
<feature type="transmembrane region" description="Helical" evidence="6">
    <location>
        <begin position="174"/>
        <end position="196"/>
    </location>
</feature>
<evidence type="ECO:0000313" key="8">
    <source>
        <dbReference type="Proteomes" id="UP000198287"/>
    </source>
</evidence>
<comment type="caution">
    <text evidence="7">The sequence shown here is derived from an EMBL/GenBank/DDBJ whole genome shotgun (WGS) entry which is preliminary data.</text>
</comment>
<comment type="subcellular location">
    <subcellularLocation>
        <location evidence="1">Cell membrane</location>
        <topology evidence="1">Multi-pass membrane protein</topology>
    </subcellularLocation>
</comment>
<accession>A0A226DS86</accession>